<dbReference type="Proteomes" id="UP000564378">
    <property type="component" value="Unassembled WGS sequence"/>
</dbReference>
<dbReference type="RefSeq" id="WP_185799466.1">
    <property type="nucleotide sequence ID" value="NZ_JACJVJ010000001.1"/>
</dbReference>
<evidence type="ECO:0000259" key="2">
    <source>
        <dbReference type="Pfam" id="PF14378"/>
    </source>
</evidence>
<sequence>MSDRDWLVPSTLLTCLSGGVALALIPSYRGIMPAVGVLPYWMLAAAMIGAIYGFFVMVAAGVDSPFQRIREAVIDDRRRFLVIAFALCIAGLNLTTFMWTKPLLNYLVPFWADPLLADMDYWLFLGHDPWTFLTWLNSSAFALFYHRGWFVMMILTLIIVLAKPASPQKSALLVTYFLLWSVAGPVIHSLLPAAGPIFYAEMGYGDRFAGLQNVSETSNVAEYLWNVFSGQGFAPGAGISAMPSLHIATTAWMLMALRIFRHRMMVPMALAGFLIFLLSIALGWHYAVDGIVGGAVALLFYKGLLAIYARQPRAPAKPAVALSQS</sequence>
<accession>A0A842HT83</accession>
<feature type="domain" description="Inositolphosphotransferase Aur1/Ipt1" evidence="2">
    <location>
        <begin position="116"/>
        <end position="300"/>
    </location>
</feature>
<reference evidence="3 4" key="1">
    <citation type="submission" date="2020-08" db="EMBL/GenBank/DDBJ databases">
        <title>Draft genome sequence of Parasphingopyxis sp. GrpM-11.</title>
        <authorList>
            <person name="Oh J."/>
            <person name="Roh D.-H."/>
        </authorList>
    </citation>
    <scope>NUCLEOTIDE SEQUENCE [LARGE SCALE GENOMIC DNA]</scope>
    <source>
        <strain evidence="3 4">GrpM-11</strain>
    </source>
</reference>
<keyword evidence="4" id="KW-1185">Reference proteome</keyword>
<keyword evidence="1" id="KW-0472">Membrane</keyword>
<feature type="transmembrane region" description="Helical" evidence="1">
    <location>
        <begin position="266"/>
        <end position="284"/>
    </location>
</feature>
<feature type="transmembrane region" description="Helical" evidence="1">
    <location>
        <begin position="144"/>
        <end position="162"/>
    </location>
</feature>
<organism evidence="3 4">
    <name type="scientific">Parasphingopyxis marina</name>
    <dbReference type="NCBI Taxonomy" id="2761622"/>
    <lineage>
        <taxon>Bacteria</taxon>
        <taxon>Pseudomonadati</taxon>
        <taxon>Pseudomonadota</taxon>
        <taxon>Alphaproteobacteria</taxon>
        <taxon>Sphingomonadales</taxon>
        <taxon>Sphingomonadaceae</taxon>
        <taxon>Parasphingopyxis</taxon>
    </lineage>
</organism>
<name>A0A842HT83_9SPHN</name>
<feature type="transmembrane region" description="Helical" evidence="1">
    <location>
        <begin position="174"/>
        <end position="199"/>
    </location>
</feature>
<dbReference type="EMBL" id="JACJVJ010000001">
    <property type="protein sequence ID" value="MBC2776155.1"/>
    <property type="molecule type" value="Genomic_DNA"/>
</dbReference>
<feature type="transmembrane region" description="Helical" evidence="1">
    <location>
        <begin position="233"/>
        <end position="254"/>
    </location>
</feature>
<evidence type="ECO:0000313" key="3">
    <source>
        <dbReference type="EMBL" id="MBC2776155.1"/>
    </source>
</evidence>
<protein>
    <submittedName>
        <fullName evidence="3">Phosphatase PAP2 family protein</fullName>
    </submittedName>
</protein>
<evidence type="ECO:0000313" key="4">
    <source>
        <dbReference type="Proteomes" id="UP000564378"/>
    </source>
</evidence>
<dbReference type="GO" id="GO:0016020">
    <property type="term" value="C:membrane"/>
    <property type="evidence" value="ECO:0007669"/>
    <property type="project" value="UniProtKB-SubCell"/>
</dbReference>
<proteinExistence type="predicted"/>
<feature type="transmembrane region" description="Helical" evidence="1">
    <location>
        <begin position="290"/>
        <end position="309"/>
    </location>
</feature>
<keyword evidence="1" id="KW-0812">Transmembrane</keyword>
<feature type="transmembrane region" description="Helical" evidence="1">
    <location>
        <begin position="39"/>
        <end position="60"/>
    </location>
</feature>
<dbReference type="InterPro" id="IPR026841">
    <property type="entry name" value="Aur1/Ipt1"/>
</dbReference>
<keyword evidence="1" id="KW-1133">Transmembrane helix</keyword>
<feature type="transmembrane region" description="Helical" evidence="1">
    <location>
        <begin position="80"/>
        <end position="99"/>
    </location>
</feature>
<dbReference type="AlphaFoldDB" id="A0A842HT83"/>
<dbReference type="Pfam" id="PF14378">
    <property type="entry name" value="PAP2_3"/>
    <property type="match status" value="1"/>
</dbReference>
<evidence type="ECO:0000256" key="1">
    <source>
        <dbReference type="SAM" id="Phobius"/>
    </source>
</evidence>
<gene>
    <name evidence="3" type="ORF">H6P80_00845</name>
</gene>
<comment type="caution">
    <text evidence="3">The sequence shown here is derived from an EMBL/GenBank/DDBJ whole genome shotgun (WGS) entry which is preliminary data.</text>
</comment>